<dbReference type="AlphaFoldDB" id="A0A9Q0YN50"/>
<name>A0A9Q0YN50_HOLLE</name>
<evidence type="ECO:0000313" key="2">
    <source>
        <dbReference type="Proteomes" id="UP001152320"/>
    </source>
</evidence>
<accession>A0A9Q0YN50</accession>
<dbReference type="EMBL" id="JAIZAY010000021">
    <property type="protein sequence ID" value="KAJ8021931.1"/>
    <property type="molecule type" value="Genomic_DNA"/>
</dbReference>
<organism evidence="1 2">
    <name type="scientific">Holothuria leucospilota</name>
    <name type="common">Black long sea cucumber</name>
    <name type="synonym">Mertensiothuria leucospilota</name>
    <dbReference type="NCBI Taxonomy" id="206669"/>
    <lineage>
        <taxon>Eukaryota</taxon>
        <taxon>Metazoa</taxon>
        <taxon>Echinodermata</taxon>
        <taxon>Eleutherozoa</taxon>
        <taxon>Echinozoa</taxon>
        <taxon>Holothuroidea</taxon>
        <taxon>Aspidochirotacea</taxon>
        <taxon>Aspidochirotida</taxon>
        <taxon>Holothuriidae</taxon>
        <taxon>Holothuria</taxon>
    </lineage>
</organism>
<dbReference type="Proteomes" id="UP001152320">
    <property type="component" value="Chromosome 21"/>
</dbReference>
<keyword evidence="2" id="KW-1185">Reference proteome</keyword>
<reference evidence="1" key="1">
    <citation type="submission" date="2021-10" db="EMBL/GenBank/DDBJ databases">
        <title>Tropical sea cucumber genome reveals ecological adaptation and Cuvierian tubules defense mechanism.</title>
        <authorList>
            <person name="Chen T."/>
        </authorList>
    </citation>
    <scope>NUCLEOTIDE SEQUENCE</scope>
    <source>
        <strain evidence="1">Nanhai2018</strain>
        <tissue evidence="1">Muscle</tissue>
    </source>
</reference>
<proteinExistence type="predicted"/>
<sequence>MIPYKICLAPYNVKLNPFQALSDKKKLAEKLAFTRLKEMKQFDETDKKAKMTGEEDDVVNYNIDEDADSDIDMESQTAAVTK</sequence>
<comment type="caution">
    <text evidence="1">The sequence shown here is derived from an EMBL/GenBank/DDBJ whole genome shotgun (WGS) entry which is preliminary data.</text>
</comment>
<protein>
    <submittedName>
        <fullName evidence="1">Uncharacterized protein</fullName>
    </submittedName>
</protein>
<gene>
    <name evidence="1" type="ORF">HOLleu_39273</name>
</gene>
<evidence type="ECO:0000313" key="1">
    <source>
        <dbReference type="EMBL" id="KAJ8021931.1"/>
    </source>
</evidence>